<dbReference type="EMBL" id="CP021780">
    <property type="protein sequence ID" value="ASA21596.1"/>
    <property type="molecule type" value="Genomic_DNA"/>
</dbReference>
<dbReference type="GO" id="GO:0000155">
    <property type="term" value="F:phosphorelay sensor kinase activity"/>
    <property type="evidence" value="ECO:0007669"/>
    <property type="project" value="InterPro"/>
</dbReference>
<comment type="catalytic activity">
    <reaction evidence="1">
        <text>ATP + protein L-histidine = ADP + protein N-phospho-L-histidine.</text>
        <dbReference type="EC" id="2.7.13.3"/>
    </reaction>
</comment>
<dbReference type="PANTHER" id="PTHR43547:SF2">
    <property type="entry name" value="HYBRID SIGNAL TRANSDUCTION HISTIDINE KINASE C"/>
    <property type="match status" value="1"/>
</dbReference>
<evidence type="ECO:0000256" key="2">
    <source>
        <dbReference type="ARBA" id="ARBA00004236"/>
    </source>
</evidence>
<dbReference type="GO" id="GO:0005524">
    <property type="term" value="F:ATP binding"/>
    <property type="evidence" value="ECO:0007669"/>
    <property type="project" value="UniProtKB-KW"/>
</dbReference>
<dbReference type="SMART" id="SM00388">
    <property type="entry name" value="HisKA"/>
    <property type="match status" value="1"/>
</dbReference>
<dbReference type="AlphaFoldDB" id="A0A2Z2K5Y9"/>
<dbReference type="SUPFAM" id="SSF52172">
    <property type="entry name" value="CheY-like"/>
    <property type="match status" value="1"/>
</dbReference>
<reference evidence="16 17" key="1">
    <citation type="submission" date="2017-06" db="EMBL/GenBank/DDBJ databases">
        <title>Complete genome sequence of Paenibacillus donghaensis KCTC 13049T isolated from East Sea sediment, South Korea.</title>
        <authorList>
            <person name="Jung B.K."/>
            <person name="Hong S.-J."/>
            <person name="Shin J.-H."/>
        </authorList>
    </citation>
    <scope>NUCLEOTIDE SEQUENCE [LARGE SCALE GENOMIC DNA]</scope>
    <source>
        <strain evidence="16 17">KCTC 13049</strain>
    </source>
</reference>
<keyword evidence="13" id="KW-0812">Transmembrane</keyword>
<accession>A0A2Z2K5Y9</accession>
<evidence type="ECO:0000256" key="8">
    <source>
        <dbReference type="ARBA" id="ARBA00022777"/>
    </source>
</evidence>
<dbReference type="InterPro" id="IPR003661">
    <property type="entry name" value="HisK_dim/P_dom"/>
</dbReference>
<comment type="subcellular location">
    <subcellularLocation>
        <location evidence="2">Cell membrane</location>
    </subcellularLocation>
</comment>
<dbReference type="CDD" id="cd17574">
    <property type="entry name" value="REC_OmpR"/>
    <property type="match status" value="1"/>
</dbReference>
<dbReference type="InterPro" id="IPR010559">
    <property type="entry name" value="Sig_transdc_His_kin_internal"/>
</dbReference>
<keyword evidence="5 12" id="KW-0597">Phosphoprotein</keyword>
<feature type="transmembrane region" description="Helical" evidence="13">
    <location>
        <begin position="12"/>
        <end position="29"/>
    </location>
</feature>
<dbReference type="InterPro" id="IPR036890">
    <property type="entry name" value="HATPase_C_sf"/>
</dbReference>
<name>A0A2Z2K5Y9_9BACL</name>
<evidence type="ECO:0000256" key="1">
    <source>
        <dbReference type="ARBA" id="ARBA00000085"/>
    </source>
</evidence>
<feature type="transmembrane region" description="Helical" evidence="13">
    <location>
        <begin position="367"/>
        <end position="386"/>
    </location>
</feature>
<dbReference type="EC" id="2.7.13.3" evidence="3"/>
<evidence type="ECO:0000256" key="12">
    <source>
        <dbReference type="PROSITE-ProRule" id="PRU00169"/>
    </source>
</evidence>
<dbReference type="FunFam" id="3.30.565.10:FF:000023">
    <property type="entry name" value="PAS domain-containing sensor histidine kinase"/>
    <property type="match status" value="1"/>
</dbReference>
<keyword evidence="11 13" id="KW-0472">Membrane</keyword>
<evidence type="ECO:0000256" key="7">
    <source>
        <dbReference type="ARBA" id="ARBA00022741"/>
    </source>
</evidence>
<dbReference type="SMART" id="SM00387">
    <property type="entry name" value="HATPase_c"/>
    <property type="match status" value="2"/>
</dbReference>
<dbReference type="GO" id="GO:0005886">
    <property type="term" value="C:plasma membrane"/>
    <property type="evidence" value="ECO:0007669"/>
    <property type="project" value="UniProtKB-SubCell"/>
</dbReference>
<dbReference type="InterPro" id="IPR004358">
    <property type="entry name" value="Sig_transdc_His_kin-like_C"/>
</dbReference>
<dbReference type="Gene3D" id="1.10.287.130">
    <property type="match status" value="1"/>
</dbReference>
<keyword evidence="17" id="KW-1185">Reference proteome</keyword>
<dbReference type="Pfam" id="PF02518">
    <property type="entry name" value="HATPase_c"/>
    <property type="match status" value="2"/>
</dbReference>
<evidence type="ECO:0000256" key="5">
    <source>
        <dbReference type="ARBA" id="ARBA00022553"/>
    </source>
</evidence>
<evidence type="ECO:0000259" key="15">
    <source>
        <dbReference type="PROSITE" id="PS50110"/>
    </source>
</evidence>
<dbReference type="PROSITE" id="PS50110">
    <property type="entry name" value="RESPONSE_REGULATORY"/>
    <property type="match status" value="1"/>
</dbReference>
<keyword evidence="7" id="KW-0547">Nucleotide-binding</keyword>
<dbReference type="SMART" id="SM00448">
    <property type="entry name" value="REC"/>
    <property type="match status" value="1"/>
</dbReference>
<dbReference type="Pfam" id="PF00512">
    <property type="entry name" value="HisKA"/>
    <property type="match status" value="1"/>
</dbReference>
<feature type="modified residue" description="4-aspartylphosphate" evidence="12">
    <location>
        <position position="763"/>
    </location>
</feature>
<dbReference type="Proteomes" id="UP000249890">
    <property type="component" value="Chromosome"/>
</dbReference>
<dbReference type="OrthoDB" id="9809348at2"/>
<evidence type="ECO:0000256" key="4">
    <source>
        <dbReference type="ARBA" id="ARBA00022475"/>
    </source>
</evidence>
<organism evidence="16 17">
    <name type="scientific">Paenibacillus donghaensis</name>
    <dbReference type="NCBI Taxonomy" id="414771"/>
    <lineage>
        <taxon>Bacteria</taxon>
        <taxon>Bacillati</taxon>
        <taxon>Bacillota</taxon>
        <taxon>Bacilli</taxon>
        <taxon>Bacillales</taxon>
        <taxon>Paenibacillaceae</taxon>
        <taxon>Paenibacillus</taxon>
    </lineage>
</organism>
<protein>
    <recommendedName>
        <fullName evidence="3">histidine kinase</fullName>
        <ecNumber evidence="3">2.7.13.3</ecNumber>
    </recommendedName>
</protein>
<dbReference type="InterPro" id="IPR011006">
    <property type="entry name" value="CheY-like_superfamily"/>
</dbReference>
<dbReference type="InterPro" id="IPR008979">
    <property type="entry name" value="Galactose-bd-like_sf"/>
</dbReference>
<dbReference type="SUPFAM" id="SSF49785">
    <property type="entry name" value="Galactose-binding domain-like"/>
    <property type="match status" value="1"/>
</dbReference>
<evidence type="ECO:0000256" key="10">
    <source>
        <dbReference type="ARBA" id="ARBA00023012"/>
    </source>
</evidence>
<dbReference type="InterPro" id="IPR036097">
    <property type="entry name" value="HisK_dim/P_sf"/>
</dbReference>
<dbReference type="InterPro" id="IPR001789">
    <property type="entry name" value="Sig_transdc_resp-reg_receiver"/>
</dbReference>
<evidence type="ECO:0000256" key="3">
    <source>
        <dbReference type="ARBA" id="ARBA00012438"/>
    </source>
</evidence>
<evidence type="ECO:0000256" key="6">
    <source>
        <dbReference type="ARBA" id="ARBA00022679"/>
    </source>
</evidence>
<keyword evidence="8 16" id="KW-0418">Kinase</keyword>
<dbReference type="KEGG" id="pdh:B9T62_12940"/>
<evidence type="ECO:0000313" key="16">
    <source>
        <dbReference type="EMBL" id="ASA21596.1"/>
    </source>
</evidence>
<dbReference type="Gene3D" id="3.40.50.2300">
    <property type="match status" value="1"/>
</dbReference>
<dbReference type="SUPFAM" id="SSF55874">
    <property type="entry name" value="ATPase domain of HSP90 chaperone/DNA topoisomerase II/histidine kinase"/>
    <property type="match status" value="2"/>
</dbReference>
<gene>
    <name evidence="16" type="ORF">B9T62_12940</name>
</gene>
<evidence type="ECO:0000313" key="17">
    <source>
        <dbReference type="Proteomes" id="UP000249890"/>
    </source>
</evidence>
<keyword evidence="9" id="KW-0067">ATP-binding</keyword>
<keyword evidence="6" id="KW-0808">Transferase</keyword>
<feature type="domain" description="Histidine kinase" evidence="14">
    <location>
        <begin position="443"/>
        <end position="660"/>
    </location>
</feature>
<feature type="transmembrane region" description="Helical" evidence="13">
    <location>
        <begin position="242"/>
        <end position="259"/>
    </location>
</feature>
<evidence type="ECO:0000259" key="14">
    <source>
        <dbReference type="PROSITE" id="PS50109"/>
    </source>
</evidence>
<feature type="transmembrane region" description="Helical" evidence="13">
    <location>
        <begin position="310"/>
        <end position="330"/>
    </location>
</feature>
<feature type="transmembrane region" description="Helical" evidence="13">
    <location>
        <begin position="392"/>
        <end position="413"/>
    </location>
</feature>
<keyword evidence="4" id="KW-1003">Cell membrane</keyword>
<evidence type="ECO:0000256" key="9">
    <source>
        <dbReference type="ARBA" id="ARBA00022840"/>
    </source>
</evidence>
<evidence type="ECO:0000256" key="11">
    <source>
        <dbReference type="ARBA" id="ARBA00023136"/>
    </source>
</evidence>
<sequence length="1047" mass="117825">MVMRNNNIVNKITIILLFITVLSGLRWTWQNIFTVESPIPAVNGVMDLRGRNLEDSGLFRVDGEWSFYPSRFVSYKDLSSLPSASLPLKVPGDWKRAMGNDQTSSYGYGTYRLRILVDPLQQPVSLWIKQIHSASSVEINGELLGAKGRVALDAKTYKPKTTSYLSPYFSDETTVIEVLIQAANFDHPYKGGIGGSVFFGSQQEVNRIYFYAVGFQMLTVVILLLHGLYACILYLFNSKERALFLVGLMTLSVAIILMARNDNLILTFLAINYTWSMKIRLTAFLWQNLLILLVFRRFTSGAGINKWLRAYIQILCLYSAFILIVPASLISTSIHWGIVQVFQYVPFIWLIYSLGRLLFKKQADKDVVYLLLSGAAIISNLLWSLWDYNGQFSIVYYPLDIIAAIVGFSAYWFKQYFHNAKENMELNEQLKKADKLKDQFLANTSHELRTPLHGIMHIAENIVTKEKGRLYESSRKDMELLITISRRMSHMLGDLLDVVRLQEHRIILKQEPVPIQSVVPGIISMLQHMIEGKPVTLSMDIPESMPLVLADEQRLVQIVFNLVHNALKYTEEGRVCVSAEERNGHALIHVTDTGVGMTQETIARVFLPYEQGPHGIRDGRGIGLGLSICRQLVELHGGSLSIQSEPGKGSVFSCDLPLADSFSQQMVLSQTSATVENADAIHKQLAEWRLSEDQPSSPAIPEPIPPLFTDSKVNILAVDDDPVNLSVLKGMLASEPYVITAVNSAQKALDLLNNQKWDLLIGDVMMPQMSGYELTQKVRMRYSLYELPVLLLTARSQPADIYTGFLAGANDYVTKPVDAMELKYRIRALTTMKLAFNERVRIEAAYLQAQIQPHFLFNTLNSISALSDLDTKKMQELIAAFTSYLRISFDFLNTGELVSLSHELELVESYLYIEQTRFAERISVVWKVEPDIDILLPPLSIQPLVENAVKHGLLSRQQGGTVQIRITRLHKSVQIEVQDNGQGMDHETLSSLLKPTMEGKGGIGLANTNRRLCQLYGQGLSIHSKHAEGTTVSFVIPDQETLLHELP</sequence>
<dbReference type="CDD" id="cd00082">
    <property type="entry name" value="HisKA"/>
    <property type="match status" value="1"/>
</dbReference>
<keyword evidence="10" id="KW-0902">Two-component regulatory system</keyword>
<dbReference type="Pfam" id="PF00072">
    <property type="entry name" value="Response_reg"/>
    <property type="match status" value="1"/>
</dbReference>
<evidence type="ECO:0000256" key="13">
    <source>
        <dbReference type="SAM" id="Phobius"/>
    </source>
</evidence>
<feature type="transmembrane region" description="Helical" evidence="13">
    <location>
        <begin position="208"/>
        <end position="235"/>
    </location>
</feature>
<feature type="transmembrane region" description="Helical" evidence="13">
    <location>
        <begin position="279"/>
        <end position="298"/>
    </location>
</feature>
<dbReference type="Gene3D" id="2.60.120.260">
    <property type="entry name" value="Galactose-binding domain-like"/>
    <property type="match status" value="1"/>
</dbReference>
<dbReference type="InterPro" id="IPR005467">
    <property type="entry name" value="His_kinase_dom"/>
</dbReference>
<dbReference type="SUPFAM" id="SSF47384">
    <property type="entry name" value="Homodimeric domain of signal transducing histidine kinase"/>
    <property type="match status" value="1"/>
</dbReference>
<dbReference type="PANTHER" id="PTHR43547">
    <property type="entry name" value="TWO-COMPONENT HISTIDINE KINASE"/>
    <property type="match status" value="1"/>
</dbReference>
<dbReference type="Pfam" id="PF06580">
    <property type="entry name" value="His_kinase"/>
    <property type="match status" value="1"/>
</dbReference>
<feature type="domain" description="Response regulatory" evidence="15">
    <location>
        <begin position="714"/>
        <end position="830"/>
    </location>
</feature>
<dbReference type="Gene3D" id="3.30.565.10">
    <property type="entry name" value="Histidine kinase-like ATPase, C-terminal domain"/>
    <property type="match status" value="2"/>
</dbReference>
<dbReference type="InterPro" id="IPR003594">
    <property type="entry name" value="HATPase_dom"/>
</dbReference>
<proteinExistence type="predicted"/>
<dbReference type="PRINTS" id="PR00344">
    <property type="entry name" value="BCTRLSENSOR"/>
</dbReference>
<keyword evidence="13" id="KW-1133">Transmembrane helix</keyword>
<feature type="domain" description="Histidine kinase" evidence="14">
    <location>
        <begin position="941"/>
        <end position="1040"/>
    </location>
</feature>
<dbReference type="PROSITE" id="PS50109">
    <property type="entry name" value="HIS_KIN"/>
    <property type="match status" value="2"/>
</dbReference>